<name>A0A5N5SWF5_9CRUS</name>
<dbReference type="Gene3D" id="2.130.10.10">
    <property type="entry name" value="YVTN repeat-like/Quinoprotein amine dehydrogenase"/>
    <property type="match status" value="1"/>
</dbReference>
<evidence type="ECO:0000256" key="13">
    <source>
        <dbReference type="ARBA" id="ARBA00023098"/>
    </source>
</evidence>
<evidence type="ECO:0000256" key="12">
    <source>
        <dbReference type="ARBA" id="ARBA00023034"/>
    </source>
</evidence>
<dbReference type="Pfam" id="PF24017">
    <property type="entry name" value="Beta-prop_SCAP"/>
    <property type="match status" value="1"/>
</dbReference>
<evidence type="ECO:0000256" key="18">
    <source>
        <dbReference type="ARBA" id="ARBA00023221"/>
    </source>
</evidence>
<keyword evidence="25" id="KW-1185">Reference proteome</keyword>
<reference evidence="24 25" key="1">
    <citation type="journal article" date="2019" name="PLoS Biol.">
        <title>Sex chromosomes control vertical transmission of feminizing Wolbachia symbionts in an isopod.</title>
        <authorList>
            <person name="Becking T."/>
            <person name="Chebbi M.A."/>
            <person name="Giraud I."/>
            <person name="Moumen B."/>
            <person name="Laverre T."/>
            <person name="Caubet Y."/>
            <person name="Peccoud J."/>
            <person name="Gilbert C."/>
            <person name="Cordaux R."/>
        </authorList>
    </citation>
    <scope>NUCLEOTIDE SEQUENCE [LARGE SCALE GENOMIC DNA]</scope>
    <source>
        <strain evidence="24">ANa2</strain>
        <tissue evidence="24">Whole body excluding digestive tract and cuticle</tissue>
    </source>
</reference>
<proteinExistence type="inferred from homology"/>
<feature type="transmembrane region" description="Helical" evidence="22">
    <location>
        <begin position="310"/>
        <end position="330"/>
    </location>
</feature>
<evidence type="ECO:0000256" key="10">
    <source>
        <dbReference type="ARBA" id="ARBA00022824"/>
    </source>
</evidence>
<evidence type="ECO:0000256" key="15">
    <source>
        <dbReference type="ARBA" id="ARBA00023136"/>
    </source>
</evidence>
<keyword evidence="18" id="KW-0753">Steroid metabolism</keyword>
<dbReference type="EMBL" id="SEYY01019165">
    <property type="protein sequence ID" value="KAB7498556.1"/>
    <property type="molecule type" value="Genomic_DNA"/>
</dbReference>
<dbReference type="InterPro" id="IPR053958">
    <property type="entry name" value="HMGCR/SNAP/NPC1-like_SSD"/>
</dbReference>
<sequence length="1360" mass="151415">KLFNISCFTIRANRMTNDVDGSGNSWASGNSLPDVVAALYYRYGLFLATHPAKFILLAISSFVLLSTPLWYLPLPGYLPQDYITPIHNYSVPPPAPEGGLQLSPSPTPTPLWYQGPPRAYIQQVVIRSTVTPWQKGITVGESVRGPLSSVFHLSQIIGDFQLKTNRSITLASECLLVEGVVRKIETAGPSLPHFNCLMLSPADLWGRDYEAFKTDQNVLLTIKSLRAKHEEETSIADILFGLPSKDVGISSNPHNPQVINYAITIALKYYSEEFIFGLEEELTRKFPTHQPVLPPRDSIVHVYFPSRMSVWEFLILIFYGVLFSSIYFSVLKMQGLCSKFGLAFSIMCALVASLCIAASVSAHFGLRPLHSRGKYVYPVLAALVGFENSMALVRTILSTPDHLDVKIRVAQGLAREGWTITKYFLSMITVVTISFFLFIPMVQEFCIYGSLVLLCDLYLQLLFITAVIAVDLHRSQDAERHKRTAHVNPLFRYPPIPPQTGVRLISQNLCSSDQTCVPNLHKRHTPTNRGEDILAPPQSKPQPPKSIPKRLRFTYFVARKRMFQRMFMCIFIGWIVFMIYTSELVTHITDPMNMKPHTKDLASVIFSLTNRSHPNNRSKIVELKNDDHYLNPGLSSFSSEGSESKLDNANEKKNAKNRTEISYIQLKQKRRSFARRLPSSHWPALFSYYNISLRGHYLSILPPILLSLPIPPEESKLAHNIQDPNSVEWIPLFKGLETITDYDHWQEGAVIIPSSPAELLLTAIFVIPALAVLIYATIALYRCVCSRNYAEWRSSKWGKDAFRDVTSQIIGEAVPLILSGHPHDVECLGTDGSIVVSSCLAGVICAWDSATGECLASINRFGICIFMNNYYSSKISHQTHWDTFDSQPLNKNANNNLSYLTSSPSLPSLKSNLPDLSSTINYQFTERSTLSTSANNFEHIRQVYENFFSKHCNEKGKDIGNETSSSLEKESFTQNRKRHHIRNRSVGDINQSNGPMSLQKVQRTYSEEGSDGSAAKESDAQYHCSPIWCLDCMDGFVYIGTGGGTLEVWDIYSSTLKCYHDDGSGVGITSLALSGSKIVASRLSGSIDILQVEAVNNCKSECNNYCEAKHKNSIGSKVEESCIPHNPEDNLRLVRQCLVKVHQQPITVLCCDKTRIITGSHDHTLKVLNLLNGCVLFTLHGHYGPITSVALGDTLGSEDPSSVGITVDFGGVGVVIASGAQDGSLCVWDFQTGACIYSVEAHDGSILTLTCTSSYILSLGADEKLCVWERFQGHLLNTLTMAHMYCNNMVMLTNRLLITSHQGSLTVWDITAGAPVRVVRLGDRDQTVFVRHLLPVAGSIVCDYGNQLRIVRLLVAEKLD</sequence>
<keyword evidence="7 20" id="KW-0853">WD repeat</keyword>
<evidence type="ECO:0000256" key="11">
    <source>
        <dbReference type="ARBA" id="ARBA00022989"/>
    </source>
</evidence>
<dbReference type="PANTHER" id="PTHR46378:SF1">
    <property type="entry name" value="STEROL REGULATORY ELEMENT-BINDING PROTEIN CLEAVAGE-ACTIVATING PROTEIN"/>
    <property type="match status" value="1"/>
</dbReference>
<evidence type="ECO:0000259" key="23">
    <source>
        <dbReference type="PROSITE" id="PS50156"/>
    </source>
</evidence>
<feature type="region of interest" description="Disordered" evidence="21">
    <location>
        <begin position="524"/>
        <end position="546"/>
    </location>
</feature>
<dbReference type="GO" id="GO:0032934">
    <property type="term" value="F:sterol binding"/>
    <property type="evidence" value="ECO:0007669"/>
    <property type="project" value="InterPro"/>
</dbReference>
<evidence type="ECO:0000256" key="7">
    <source>
        <dbReference type="ARBA" id="ARBA00022574"/>
    </source>
</evidence>
<evidence type="ECO:0000256" key="9">
    <source>
        <dbReference type="ARBA" id="ARBA00022737"/>
    </source>
</evidence>
<dbReference type="SUPFAM" id="SSF50978">
    <property type="entry name" value="WD40 repeat-like"/>
    <property type="match status" value="1"/>
</dbReference>
<dbReference type="GO" id="GO:0012507">
    <property type="term" value="C:ER to Golgi transport vesicle membrane"/>
    <property type="evidence" value="ECO:0007669"/>
    <property type="project" value="UniProtKB-SubCell"/>
</dbReference>
<comment type="subcellular location">
    <subcellularLocation>
        <location evidence="2">Cytoplasmic vesicle</location>
        <location evidence="2">COPII-coated vesicle membrane</location>
        <topology evidence="2">Multi-pass membrane protein</topology>
    </subcellularLocation>
    <subcellularLocation>
        <location evidence="1">Endoplasmic reticulum membrane</location>
        <topology evidence="1">Multi-pass membrane protein</topology>
    </subcellularLocation>
    <subcellularLocation>
        <location evidence="3">Golgi apparatus membrane</location>
        <topology evidence="3">Multi-pass membrane protein</topology>
    </subcellularLocation>
</comment>
<accession>A0A5N5SWF5</accession>
<dbReference type="InterPro" id="IPR030225">
    <property type="entry name" value="SCAP"/>
</dbReference>
<gene>
    <name evidence="24" type="primary">SCAP</name>
    <name evidence="24" type="ORF">Anas_03315</name>
</gene>
<dbReference type="Proteomes" id="UP000326759">
    <property type="component" value="Unassembled WGS sequence"/>
</dbReference>
<dbReference type="GO" id="GO:0005789">
    <property type="term" value="C:endoplasmic reticulum membrane"/>
    <property type="evidence" value="ECO:0007669"/>
    <property type="project" value="UniProtKB-SubCell"/>
</dbReference>
<comment type="similarity">
    <text evidence="4">Belongs to the WD repeat SCAP family.</text>
</comment>
<evidence type="ECO:0000256" key="3">
    <source>
        <dbReference type="ARBA" id="ARBA00004653"/>
    </source>
</evidence>
<evidence type="ECO:0000256" key="6">
    <source>
        <dbReference type="ARBA" id="ARBA00022548"/>
    </source>
</evidence>
<keyword evidence="15 22" id="KW-0472">Membrane</keyword>
<keyword evidence="8 22" id="KW-0812">Transmembrane</keyword>
<dbReference type="GO" id="GO:0008203">
    <property type="term" value="P:cholesterol metabolic process"/>
    <property type="evidence" value="ECO:0007669"/>
    <property type="project" value="UniProtKB-KW"/>
</dbReference>
<feature type="compositionally biased region" description="Basic and acidic residues" evidence="21">
    <location>
        <begin position="642"/>
        <end position="654"/>
    </location>
</feature>
<feature type="compositionally biased region" description="Polar residues" evidence="21">
    <location>
        <begin position="988"/>
        <end position="1004"/>
    </location>
</feature>
<keyword evidence="14" id="KW-0446">Lipid-binding</keyword>
<dbReference type="InterPro" id="IPR036322">
    <property type="entry name" value="WD40_repeat_dom_sf"/>
</dbReference>
<comment type="function">
    <text evidence="19">Escort protein required for cholesterol as well as lipid homeostasis. Regulates export of the SCAP-SREBP complex from the endoplasmic reticulum to the Golgi upon low cholesterol, thereby regulating the processing of sterol regulatory element-binding proteins (SREBPs) SREBF1/SREBP1 and SREBF2/SREBP2. At high sterol concentrations, formation of a ternary complex with INSIG (INSIG1 or INSIG2) leads to mask the ER export signal in SCAP, promoting retention of the complex in the endoplasmic reticulum. Low sterol concentrations trigger release of INSIG, a conformational change in the SSD domain of SCAP, unmasking of the ER export signal, promoting recruitment into COPII-coated vesicles and transport of the SCAP-SREBP to the Golgi: in the Golgi, SREBPs are then processed, releasing the transcription factor fragment of SREBPs from the membrane, its import into the nucleus and up-regulation of LDLR, INSIG1 and the mevalonate pathway. Binds cholesterol via its SSD domain.</text>
</comment>
<dbReference type="InterPro" id="IPR015943">
    <property type="entry name" value="WD40/YVTN_repeat-like_dom_sf"/>
</dbReference>
<evidence type="ECO:0000313" key="25">
    <source>
        <dbReference type="Proteomes" id="UP000326759"/>
    </source>
</evidence>
<feature type="repeat" description="WD" evidence="20">
    <location>
        <begin position="1206"/>
        <end position="1238"/>
    </location>
</feature>
<evidence type="ECO:0000256" key="1">
    <source>
        <dbReference type="ARBA" id="ARBA00004477"/>
    </source>
</evidence>
<dbReference type="GO" id="GO:0032933">
    <property type="term" value="P:SREBP signaling pathway"/>
    <property type="evidence" value="ECO:0007669"/>
    <property type="project" value="InterPro"/>
</dbReference>
<feature type="non-terminal residue" evidence="24">
    <location>
        <position position="1"/>
    </location>
</feature>
<dbReference type="PROSITE" id="PS50082">
    <property type="entry name" value="WD_REPEATS_2"/>
    <property type="match status" value="1"/>
</dbReference>
<dbReference type="GO" id="GO:0000139">
    <property type="term" value="C:Golgi membrane"/>
    <property type="evidence" value="ECO:0007669"/>
    <property type="project" value="UniProtKB-SubCell"/>
</dbReference>
<feature type="transmembrane region" description="Helical" evidence="22">
    <location>
        <begin position="423"/>
        <end position="441"/>
    </location>
</feature>
<keyword evidence="17" id="KW-0325">Glycoprotein</keyword>
<evidence type="ECO:0000256" key="5">
    <source>
        <dbReference type="ARBA" id="ARBA00019541"/>
    </source>
</evidence>
<organism evidence="24 25">
    <name type="scientific">Armadillidium nasatum</name>
    <dbReference type="NCBI Taxonomy" id="96803"/>
    <lineage>
        <taxon>Eukaryota</taxon>
        <taxon>Metazoa</taxon>
        <taxon>Ecdysozoa</taxon>
        <taxon>Arthropoda</taxon>
        <taxon>Crustacea</taxon>
        <taxon>Multicrustacea</taxon>
        <taxon>Malacostraca</taxon>
        <taxon>Eumalacostraca</taxon>
        <taxon>Peracarida</taxon>
        <taxon>Isopoda</taxon>
        <taxon>Oniscidea</taxon>
        <taxon>Crinocheta</taxon>
        <taxon>Armadillidiidae</taxon>
        <taxon>Armadillidium</taxon>
    </lineage>
</organism>
<dbReference type="InterPro" id="IPR057042">
    <property type="entry name" value="Beta-prop_SCAP"/>
</dbReference>
<keyword evidence="9" id="KW-0677">Repeat</keyword>
<dbReference type="OrthoDB" id="361494at2759"/>
<dbReference type="InterPro" id="IPR057041">
    <property type="entry name" value="SCAP_N"/>
</dbReference>
<dbReference type="InterPro" id="IPR001680">
    <property type="entry name" value="WD40_rpt"/>
</dbReference>
<dbReference type="Pfam" id="PF24006">
    <property type="entry name" value="SCAP_N"/>
    <property type="match status" value="1"/>
</dbReference>
<keyword evidence="16" id="KW-1207">Sterol metabolism</keyword>
<dbReference type="InterPro" id="IPR000731">
    <property type="entry name" value="SSD"/>
</dbReference>
<keyword evidence="6" id="KW-0153">Cholesterol metabolism</keyword>
<feature type="transmembrane region" description="Helical" evidence="22">
    <location>
        <begin position="562"/>
        <end position="580"/>
    </location>
</feature>
<evidence type="ECO:0000256" key="22">
    <source>
        <dbReference type="SAM" id="Phobius"/>
    </source>
</evidence>
<dbReference type="GO" id="GO:0045540">
    <property type="term" value="P:regulation of cholesterol biosynthetic process"/>
    <property type="evidence" value="ECO:0007669"/>
    <property type="project" value="TreeGrafter"/>
</dbReference>
<protein>
    <recommendedName>
        <fullName evidence="5">Sterol regulatory element-binding protein cleavage-activating protein</fullName>
    </recommendedName>
</protein>
<evidence type="ECO:0000256" key="4">
    <source>
        <dbReference type="ARBA" id="ARBA00007410"/>
    </source>
</evidence>
<evidence type="ECO:0000256" key="19">
    <source>
        <dbReference type="ARBA" id="ARBA00045958"/>
    </source>
</evidence>
<dbReference type="GO" id="GO:0032936">
    <property type="term" value="C:SREBP-SCAP complex"/>
    <property type="evidence" value="ECO:0007669"/>
    <property type="project" value="TreeGrafter"/>
</dbReference>
<evidence type="ECO:0000256" key="2">
    <source>
        <dbReference type="ARBA" id="ARBA00004557"/>
    </source>
</evidence>
<dbReference type="Pfam" id="PF12349">
    <property type="entry name" value="Sterol-sensing"/>
    <property type="match status" value="1"/>
</dbReference>
<evidence type="ECO:0000256" key="17">
    <source>
        <dbReference type="ARBA" id="ARBA00023180"/>
    </source>
</evidence>
<feature type="transmembrane region" description="Helical" evidence="22">
    <location>
        <begin position="376"/>
        <end position="397"/>
    </location>
</feature>
<evidence type="ECO:0000256" key="16">
    <source>
        <dbReference type="ARBA" id="ARBA00023166"/>
    </source>
</evidence>
<evidence type="ECO:0000256" key="21">
    <source>
        <dbReference type="SAM" id="MobiDB-lite"/>
    </source>
</evidence>
<dbReference type="PROSITE" id="PS50156">
    <property type="entry name" value="SSD"/>
    <property type="match status" value="1"/>
</dbReference>
<keyword evidence="13" id="KW-0443">Lipid metabolism</keyword>
<keyword evidence="10" id="KW-0256">Endoplasmic reticulum</keyword>
<feature type="region of interest" description="Disordered" evidence="21">
    <location>
        <begin position="986"/>
        <end position="1016"/>
    </location>
</feature>
<feature type="transmembrane region" description="Helical" evidence="22">
    <location>
        <begin position="447"/>
        <end position="472"/>
    </location>
</feature>
<keyword evidence="11 22" id="KW-1133">Transmembrane helix</keyword>
<evidence type="ECO:0000313" key="24">
    <source>
        <dbReference type="EMBL" id="KAB7498556.1"/>
    </source>
</evidence>
<feature type="transmembrane region" description="Helical" evidence="22">
    <location>
        <begin position="342"/>
        <end position="364"/>
    </location>
</feature>
<evidence type="ECO:0000256" key="8">
    <source>
        <dbReference type="ARBA" id="ARBA00022692"/>
    </source>
</evidence>
<evidence type="ECO:0000256" key="14">
    <source>
        <dbReference type="ARBA" id="ARBA00023121"/>
    </source>
</evidence>
<dbReference type="PANTHER" id="PTHR46378">
    <property type="entry name" value="STEROL REGULATORY ELEMENT-BINDING PROTEIN CLEAVAGE-ACTIVATING PROTEIN"/>
    <property type="match status" value="1"/>
</dbReference>
<comment type="caution">
    <text evidence="24">The sequence shown here is derived from an EMBL/GenBank/DDBJ whole genome shotgun (WGS) entry which is preliminary data.</text>
</comment>
<feature type="domain" description="SSD" evidence="23">
    <location>
        <begin position="311"/>
        <end position="470"/>
    </location>
</feature>
<feature type="region of interest" description="Disordered" evidence="21">
    <location>
        <begin position="634"/>
        <end position="654"/>
    </location>
</feature>
<dbReference type="SMART" id="SM00320">
    <property type="entry name" value="WD40"/>
    <property type="match status" value="6"/>
</dbReference>
<evidence type="ECO:0000256" key="20">
    <source>
        <dbReference type="PROSITE-ProRule" id="PRU00221"/>
    </source>
</evidence>
<keyword evidence="12" id="KW-0333">Golgi apparatus</keyword>